<dbReference type="Proteomes" id="UP001054252">
    <property type="component" value="Unassembled WGS sequence"/>
</dbReference>
<name>A0AAV5JAK1_9ROSI</name>
<feature type="transmembrane region" description="Helical" evidence="1">
    <location>
        <begin position="31"/>
        <end position="58"/>
    </location>
</feature>
<proteinExistence type="predicted"/>
<keyword evidence="3" id="KW-1185">Reference proteome</keyword>
<reference evidence="2 3" key="1">
    <citation type="journal article" date="2021" name="Commun. Biol.">
        <title>The genome of Shorea leprosula (Dipterocarpaceae) highlights the ecological relevance of drought in aseasonal tropical rainforests.</title>
        <authorList>
            <person name="Ng K.K.S."/>
            <person name="Kobayashi M.J."/>
            <person name="Fawcett J.A."/>
            <person name="Hatakeyama M."/>
            <person name="Paape T."/>
            <person name="Ng C.H."/>
            <person name="Ang C.C."/>
            <person name="Tnah L.H."/>
            <person name="Lee C.T."/>
            <person name="Nishiyama T."/>
            <person name="Sese J."/>
            <person name="O'Brien M.J."/>
            <person name="Copetti D."/>
            <person name="Mohd Noor M.I."/>
            <person name="Ong R.C."/>
            <person name="Putra M."/>
            <person name="Sireger I.Z."/>
            <person name="Indrioko S."/>
            <person name="Kosugi Y."/>
            <person name="Izuno A."/>
            <person name="Isagi Y."/>
            <person name="Lee S.L."/>
            <person name="Shimizu K.K."/>
        </authorList>
    </citation>
    <scope>NUCLEOTIDE SEQUENCE [LARGE SCALE GENOMIC DNA]</scope>
    <source>
        <strain evidence="2">214</strain>
    </source>
</reference>
<keyword evidence="1" id="KW-0472">Membrane</keyword>
<dbReference type="AlphaFoldDB" id="A0AAV5JAK1"/>
<comment type="caution">
    <text evidence="2">The sequence shown here is derived from an EMBL/GenBank/DDBJ whole genome shotgun (WGS) entry which is preliminary data.</text>
</comment>
<gene>
    <name evidence="2" type="ORF">SLEP1_g21890</name>
</gene>
<keyword evidence="1" id="KW-0812">Transmembrane</keyword>
<accession>A0AAV5JAK1</accession>
<keyword evidence="1" id="KW-1133">Transmembrane helix</keyword>
<organism evidence="2 3">
    <name type="scientific">Rubroshorea leprosula</name>
    <dbReference type="NCBI Taxonomy" id="152421"/>
    <lineage>
        <taxon>Eukaryota</taxon>
        <taxon>Viridiplantae</taxon>
        <taxon>Streptophyta</taxon>
        <taxon>Embryophyta</taxon>
        <taxon>Tracheophyta</taxon>
        <taxon>Spermatophyta</taxon>
        <taxon>Magnoliopsida</taxon>
        <taxon>eudicotyledons</taxon>
        <taxon>Gunneridae</taxon>
        <taxon>Pentapetalae</taxon>
        <taxon>rosids</taxon>
        <taxon>malvids</taxon>
        <taxon>Malvales</taxon>
        <taxon>Dipterocarpaceae</taxon>
        <taxon>Rubroshorea</taxon>
    </lineage>
</organism>
<protein>
    <submittedName>
        <fullName evidence="2">Uncharacterized protein</fullName>
    </submittedName>
</protein>
<evidence type="ECO:0000256" key="1">
    <source>
        <dbReference type="SAM" id="Phobius"/>
    </source>
</evidence>
<sequence length="73" mass="8314">MGFYRHGCHSSCMWVFVMLSVDNWLKYEHDALSMLVGLKVSVLLVQLPLLVWMFLCVYQHSSLLAPLLGCVAL</sequence>
<evidence type="ECO:0000313" key="3">
    <source>
        <dbReference type="Proteomes" id="UP001054252"/>
    </source>
</evidence>
<evidence type="ECO:0000313" key="2">
    <source>
        <dbReference type="EMBL" id="GKV10542.1"/>
    </source>
</evidence>
<dbReference type="EMBL" id="BPVZ01000032">
    <property type="protein sequence ID" value="GKV10542.1"/>
    <property type="molecule type" value="Genomic_DNA"/>
</dbReference>